<reference evidence="3" key="1">
    <citation type="submission" date="2017-02" db="UniProtKB">
        <authorList>
            <consortium name="WormBaseParasite"/>
        </authorList>
    </citation>
    <scope>IDENTIFICATION</scope>
</reference>
<feature type="compositionally biased region" description="Polar residues" evidence="1">
    <location>
        <begin position="202"/>
        <end position="212"/>
    </location>
</feature>
<feature type="region of interest" description="Disordered" evidence="1">
    <location>
        <begin position="182"/>
        <end position="251"/>
    </location>
</feature>
<name>A0A0M3HXJ7_ASCLU</name>
<dbReference type="WBParaSite" id="ALUE_0000806501-mRNA-1">
    <property type="protein sequence ID" value="ALUE_0000806501-mRNA-1"/>
    <property type="gene ID" value="ALUE_0000806501"/>
</dbReference>
<evidence type="ECO:0000313" key="3">
    <source>
        <dbReference type="WBParaSite" id="ALUE_0000806501-mRNA-1"/>
    </source>
</evidence>
<evidence type="ECO:0000256" key="1">
    <source>
        <dbReference type="SAM" id="MobiDB-lite"/>
    </source>
</evidence>
<protein>
    <submittedName>
        <fullName evidence="3">Expressed conserved protein</fullName>
    </submittedName>
</protein>
<accession>A0A0M3HXJ7</accession>
<organism evidence="2 3">
    <name type="scientific">Ascaris lumbricoides</name>
    <name type="common">Giant roundworm</name>
    <dbReference type="NCBI Taxonomy" id="6252"/>
    <lineage>
        <taxon>Eukaryota</taxon>
        <taxon>Metazoa</taxon>
        <taxon>Ecdysozoa</taxon>
        <taxon>Nematoda</taxon>
        <taxon>Chromadorea</taxon>
        <taxon>Rhabditida</taxon>
        <taxon>Spirurina</taxon>
        <taxon>Ascaridomorpha</taxon>
        <taxon>Ascaridoidea</taxon>
        <taxon>Ascarididae</taxon>
        <taxon>Ascaris</taxon>
    </lineage>
</organism>
<feature type="region of interest" description="Disordered" evidence="1">
    <location>
        <begin position="286"/>
        <end position="305"/>
    </location>
</feature>
<sequence length="325" mass="36638">MGAFRGYPEGLDPRDDSMQNYGLMQFYLTSPVNCKFKSTPNLGATRDSRRSRNAQKGYDGRVSEMGAFRGYPEGLDSRDDSMQNYGLMQFYLTSPVNCKFKVLNYFLNPHDVVKNVLRSVTPIVQFQDNQCRLLNKRIVEIVRCFISLAFLFCRCSNERLRASCMQMAKIKSQLEKQLAAVQGLRPQNESEQGNAKMMQRSFDASVSATPSNARRYRDQKEQHDTPSTLTGSPDVLGLSRSSLPMPQRLNSSVNSSVVSGVADMMNNKKASQVIAPKHHNAALITSDGGNRGGARPSTKFTQQPESTPRKRYSFFLFTTARFCWR</sequence>
<dbReference type="AlphaFoldDB" id="A0A0M3HXJ7"/>
<evidence type="ECO:0000313" key="2">
    <source>
        <dbReference type="Proteomes" id="UP000036681"/>
    </source>
</evidence>
<proteinExistence type="predicted"/>
<dbReference type="Proteomes" id="UP000036681">
    <property type="component" value="Unplaced"/>
</dbReference>
<feature type="compositionally biased region" description="Basic and acidic residues" evidence="1">
    <location>
        <begin position="215"/>
        <end position="224"/>
    </location>
</feature>
<keyword evidence="2" id="KW-1185">Reference proteome</keyword>